<gene>
    <name evidence="2" type="ORF">KSS89_30485</name>
</gene>
<feature type="transmembrane region" description="Helical" evidence="1">
    <location>
        <begin position="90"/>
        <end position="111"/>
    </location>
</feature>
<keyword evidence="3" id="KW-1185">Reference proteome</keyword>
<protein>
    <submittedName>
        <fullName evidence="2">Uncharacterized protein</fullName>
    </submittedName>
</protein>
<feature type="transmembrane region" description="Helical" evidence="1">
    <location>
        <begin position="7"/>
        <end position="27"/>
    </location>
</feature>
<evidence type="ECO:0000256" key="1">
    <source>
        <dbReference type="SAM" id="Phobius"/>
    </source>
</evidence>
<proteinExistence type="predicted"/>
<feature type="transmembrane region" description="Helical" evidence="1">
    <location>
        <begin position="64"/>
        <end position="84"/>
    </location>
</feature>
<sequence>MPAPFRSVKLYLAVGVLQGGVLMWLLLHSGWTFSAMAVLAAVLLAGGTTLQLQGEQWRRLRSGVAVLLVGLVAAALALACLALPSTMLVVYGVGAALLLIALLGATLAQGGPRLGRRLLDNGLWLLLALPWPWLVQRLFKAWLAYRHLDPFKDGLLSLAFFTGPPLAFSVALFLGHSWRARGFRRRPADCAD</sequence>
<dbReference type="RefSeq" id="WP_124347161.1">
    <property type="nucleotide sequence ID" value="NZ_CP027706.1"/>
</dbReference>
<organism evidence="2 3">
    <name type="scientific">Pseudomonas sessilinigenes</name>
    <dbReference type="NCBI Taxonomy" id="658629"/>
    <lineage>
        <taxon>Bacteria</taxon>
        <taxon>Pseudomonadati</taxon>
        <taxon>Pseudomonadota</taxon>
        <taxon>Gammaproteobacteria</taxon>
        <taxon>Pseudomonadales</taxon>
        <taxon>Pseudomonadaceae</taxon>
        <taxon>Pseudomonas</taxon>
    </lineage>
</organism>
<keyword evidence="1" id="KW-0812">Transmembrane</keyword>
<accession>A0ABX8MMC1</accession>
<evidence type="ECO:0000313" key="2">
    <source>
        <dbReference type="EMBL" id="QXH40484.1"/>
    </source>
</evidence>
<evidence type="ECO:0000313" key="3">
    <source>
        <dbReference type="Proteomes" id="UP000693952"/>
    </source>
</evidence>
<feature type="transmembrane region" description="Helical" evidence="1">
    <location>
        <begin position="155"/>
        <end position="175"/>
    </location>
</feature>
<feature type="transmembrane region" description="Helical" evidence="1">
    <location>
        <begin position="118"/>
        <end position="135"/>
    </location>
</feature>
<name>A0ABX8MMC1_9PSED</name>
<keyword evidence="1" id="KW-0472">Membrane</keyword>
<dbReference type="Proteomes" id="UP000693952">
    <property type="component" value="Chromosome"/>
</dbReference>
<keyword evidence="1" id="KW-1133">Transmembrane helix</keyword>
<dbReference type="EMBL" id="CP077074">
    <property type="protein sequence ID" value="QXH40484.1"/>
    <property type="molecule type" value="Genomic_DNA"/>
</dbReference>
<feature type="transmembrane region" description="Helical" evidence="1">
    <location>
        <begin position="33"/>
        <end position="52"/>
    </location>
</feature>
<reference evidence="2" key="1">
    <citation type="submission" date="2021-06" db="EMBL/GenBank/DDBJ databases">
        <title>Updating the genus Pseudomonas: Description of 43 new species and partition of the Pseudomonas putida group.</title>
        <authorList>
            <person name="Girard L."/>
            <person name="Lood C."/>
            <person name="Vandamme P."/>
            <person name="Rokni-Zadeh H."/>
            <person name="van Noort V."/>
            <person name="Hofte M."/>
            <person name="Lavigne R."/>
            <person name="De Mot R."/>
        </authorList>
    </citation>
    <scope>NUCLEOTIDE SEQUENCE</scope>
    <source>
        <strain evidence="2">CMR12a</strain>
    </source>
</reference>